<protein>
    <submittedName>
        <fullName evidence="4">Uncharacterized protein</fullName>
    </submittedName>
</protein>
<feature type="transmembrane region" description="Helical" evidence="3">
    <location>
        <begin position="37"/>
        <end position="65"/>
    </location>
</feature>
<gene>
    <name evidence="4" type="ORF">IEQ34_026549</name>
</gene>
<organism evidence="4 5">
    <name type="scientific">Dendrobium chrysotoxum</name>
    <name type="common">Orchid</name>
    <dbReference type="NCBI Taxonomy" id="161865"/>
    <lineage>
        <taxon>Eukaryota</taxon>
        <taxon>Viridiplantae</taxon>
        <taxon>Streptophyta</taxon>
        <taxon>Embryophyta</taxon>
        <taxon>Tracheophyta</taxon>
        <taxon>Spermatophyta</taxon>
        <taxon>Magnoliopsida</taxon>
        <taxon>Liliopsida</taxon>
        <taxon>Asparagales</taxon>
        <taxon>Orchidaceae</taxon>
        <taxon>Epidendroideae</taxon>
        <taxon>Malaxideae</taxon>
        <taxon>Dendrobiinae</taxon>
        <taxon>Dendrobium</taxon>
    </lineage>
</organism>
<evidence type="ECO:0000313" key="4">
    <source>
        <dbReference type="EMBL" id="KAH0435624.1"/>
    </source>
</evidence>
<evidence type="ECO:0000313" key="5">
    <source>
        <dbReference type="Proteomes" id="UP000775213"/>
    </source>
</evidence>
<dbReference type="PANTHER" id="PTHR34360:SF1">
    <property type="entry name" value="OS08G0519400 PROTEIN"/>
    <property type="match status" value="1"/>
</dbReference>
<feature type="transmembrane region" description="Helical" evidence="3">
    <location>
        <begin position="440"/>
        <end position="460"/>
    </location>
</feature>
<comment type="caution">
    <text evidence="4">The sequence shown here is derived from an EMBL/GenBank/DDBJ whole genome shotgun (WGS) entry which is preliminary data.</text>
</comment>
<accession>A0AAV7FLD3</accession>
<name>A0AAV7FLD3_DENCH</name>
<keyword evidence="3" id="KW-0812">Transmembrane</keyword>
<proteinExistence type="predicted"/>
<sequence>MNLSTTSPLPLYSFLAFNRRGLQRDSRVGEREEKISALVRVFTVSMGFWKVWIVLILFVMVIAGIRSEDEAKVIHVDDVAGAEESDSALKLEIEHLKSKISSLETSTLEKARELKNKDEKIEQLEREIQEKSASIASLLSEVELLQKKGAVDAEELVGKAHERSNELEKQVEKLKNEIEEQTNQRIASEARTVEAEKKVQELNLKLESLEKTNDEQKLKIQKTERAIQVVEEELMRVQLEQISKSKDLKEVHGAWLPPWLSNHIARYQEIVAVHWSEHGEPIFNVLVQKISERSGQTQKWLQPHLETAKTKWIPIVKTKWIAFSTNIRPHIERVSTKTVEVIEVCRSTATPHIVKLQEISDPYIQELSKFSTPYIEQVATVTKPHVEKARTYLKPYTRRVLYGYGKFVETAGTYHHQIQETLQQNLKKYELTRHLATKELIWFVASGLLALPIFLAYRMLSSTFSKRATKSVRGGRSHNNHRRHKRRHADQ</sequence>
<dbReference type="SUPFAM" id="SSF58113">
    <property type="entry name" value="Apolipoprotein A-I"/>
    <property type="match status" value="1"/>
</dbReference>
<feature type="coiled-coil region" evidence="1">
    <location>
        <begin position="107"/>
        <end position="240"/>
    </location>
</feature>
<evidence type="ECO:0000256" key="3">
    <source>
        <dbReference type="SAM" id="Phobius"/>
    </source>
</evidence>
<keyword evidence="5" id="KW-1185">Reference proteome</keyword>
<reference evidence="4 5" key="1">
    <citation type="journal article" date="2021" name="Hortic Res">
        <title>Chromosome-scale assembly of the Dendrobium chrysotoxum genome enhances the understanding of orchid evolution.</title>
        <authorList>
            <person name="Zhang Y."/>
            <person name="Zhang G.Q."/>
            <person name="Zhang D."/>
            <person name="Liu X.D."/>
            <person name="Xu X.Y."/>
            <person name="Sun W.H."/>
            <person name="Yu X."/>
            <person name="Zhu X."/>
            <person name="Wang Z.W."/>
            <person name="Zhao X."/>
            <person name="Zhong W.Y."/>
            <person name="Chen H."/>
            <person name="Yin W.L."/>
            <person name="Huang T."/>
            <person name="Niu S.C."/>
            <person name="Liu Z.J."/>
        </authorList>
    </citation>
    <scope>NUCLEOTIDE SEQUENCE [LARGE SCALE GENOMIC DNA]</scope>
    <source>
        <strain evidence="4">Lindl</strain>
    </source>
</reference>
<dbReference type="AlphaFoldDB" id="A0AAV7FLD3"/>
<dbReference type="PANTHER" id="PTHR34360">
    <property type="entry name" value="OS08G0519400 PROTEIN"/>
    <property type="match status" value="1"/>
</dbReference>
<dbReference type="Gene3D" id="1.20.120.20">
    <property type="entry name" value="Apolipoprotein"/>
    <property type="match status" value="1"/>
</dbReference>
<feature type="region of interest" description="Disordered" evidence="2">
    <location>
        <begin position="468"/>
        <end position="491"/>
    </location>
</feature>
<dbReference type="Proteomes" id="UP000775213">
    <property type="component" value="Unassembled WGS sequence"/>
</dbReference>
<evidence type="ECO:0000256" key="1">
    <source>
        <dbReference type="SAM" id="Coils"/>
    </source>
</evidence>
<keyword evidence="3" id="KW-0472">Membrane</keyword>
<dbReference type="EMBL" id="JAGFBR010000764">
    <property type="protein sequence ID" value="KAH0435624.1"/>
    <property type="molecule type" value="Genomic_DNA"/>
</dbReference>
<evidence type="ECO:0000256" key="2">
    <source>
        <dbReference type="SAM" id="MobiDB-lite"/>
    </source>
</evidence>
<keyword evidence="3" id="KW-1133">Transmembrane helix</keyword>
<keyword evidence="1" id="KW-0175">Coiled coil</keyword>